<keyword evidence="2" id="KW-0472">Membrane</keyword>
<evidence type="ECO:0000256" key="2">
    <source>
        <dbReference type="SAM" id="Phobius"/>
    </source>
</evidence>
<feature type="transmembrane region" description="Helical" evidence="2">
    <location>
        <begin position="63"/>
        <end position="84"/>
    </location>
</feature>
<keyword evidence="2" id="KW-1133">Transmembrane helix</keyword>
<evidence type="ECO:0000313" key="3">
    <source>
        <dbReference type="EMBL" id="MBB4747738.1"/>
    </source>
</evidence>
<comment type="caution">
    <text evidence="3">The sequence shown here is derived from an EMBL/GenBank/DDBJ whole genome shotgun (WGS) entry which is preliminary data.</text>
</comment>
<dbReference type="Gene3D" id="3.30.1450.10">
    <property type="match status" value="1"/>
</dbReference>
<keyword evidence="1" id="KW-0732">Signal</keyword>
<reference evidence="3 4" key="1">
    <citation type="submission" date="2020-08" db="EMBL/GenBank/DDBJ databases">
        <title>Sequencing the genomes of 1000 actinobacteria strains.</title>
        <authorList>
            <person name="Klenk H.-P."/>
        </authorList>
    </citation>
    <scope>NUCLEOTIDE SEQUENCE [LARGE SCALE GENOMIC DNA]</scope>
    <source>
        <strain evidence="3 4">DSM 43150</strain>
    </source>
</reference>
<gene>
    <name evidence="3" type="ORF">BJ964_001899</name>
</gene>
<proteinExistence type="predicted"/>
<organism evidence="3 4">
    <name type="scientific">Actinoplanes lobatus</name>
    <dbReference type="NCBI Taxonomy" id="113568"/>
    <lineage>
        <taxon>Bacteria</taxon>
        <taxon>Bacillati</taxon>
        <taxon>Actinomycetota</taxon>
        <taxon>Actinomycetes</taxon>
        <taxon>Micromonosporales</taxon>
        <taxon>Micromonosporaceae</taxon>
        <taxon>Actinoplanes</taxon>
    </lineage>
</organism>
<evidence type="ECO:0000313" key="4">
    <source>
        <dbReference type="Proteomes" id="UP000590511"/>
    </source>
</evidence>
<evidence type="ECO:0000256" key="1">
    <source>
        <dbReference type="ARBA" id="ARBA00022729"/>
    </source>
</evidence>
<sequence>MSYAPPQDPTHQYPAPPPQPYGYVPAKAPSAVLVFVITFFFGIFGLIPAILRHNRARQIGAPVTSYWLAFGITFGCQILLVMMMSVAGASSQGGGGGSSASVAPEKITLSEFESISPGMTEDEVEQIVGSPGALRSNSEGFLGSDYVTRTYDGGFMASATVEFKNGEVVRTHQLGLQ</sequence>
<protein>
    <submittedName>
        <fullName evidence="3">Uncharacterized protein</fullName>
    </submittedName>
</protein>
<keyword evidence="2" id="KW-0812">Transmembrane</keyword>
<name>A0A7W7MEZ8_9ACTN</name>
<dbReference type="InterPro" id="IPR037873">
    <property type="entry name" value="BamE-like"/>
</dbReference>
<dbReference type="RefSeq" id="WP_188120338.1">
    <property type="nucleotide sequence ID" value="NZ_BOMP01000156.1"/>
</dbReference>
<feature type="transmembrane region" description="Helical" evidence="2">
    <location>
        <begin position="31"/>
        <end position="51"/>
    </location>
</feature>
<dbReference type="EMBL" id="JACHNC010000001">
    <property type="protein sequence ID" value="MBB4747738.1"/>
    <property type="molecule type" value="Genomic_DNA"/>
</dbReference>
<dbReference type="AlphaFoldDB" id="A0A7W7MEZ8"/>
<accession>A0A7W7MEZ8</accession>
<dbReference type="Proteomes" id="UP000590511">
    <property type="component" value="Unassembled WGS sequence"/>
</dbReference>